<dbReference type="STRING" id="45065.Lgee_1013"/>
<accession>Q49J07</accession>
<dbReference type="Gene3D" id="3.20.170.50">
    <property type="entry name" value="Dot/Icm secretion system IcmQ, C-terminal domain"/>
    <property type="match status" value="1"/>
</dbReference>
<organism evidence="1">
    <name type="scientific">Legionella geestiana</name>
    <dbReference type="NCBI Taxonomy" id="45065"/>
    <lineage>
        <taxon>Bacteria</taxon>
        <taxon>Pseudomonadati</taxon>
        <taxon>Pseudomonadota</taxon>
        <taxon>Gammaproteobacteria</taxon>
        <taxon>Legionellales</taxon>
        <taxon>Legionellaceae</taxon>
        <taxon>Legionella</taxon>
    </lineage>
</organism>
<proteinExistence type="predicted"/>
<protein>
    <submittedName>
        <fullName evidence="1 2">IcmQ</fullName>
    </submittedName>
</protein>
<evidence type="ECO:0000313" key="1">
    <source>
        <dbReference type="EMBL" id="AAX56269.1"/>
    </source>
</evidence>
<dbReference type="Pfam" id="PF09475">
    <property type="entry name" value="Dot_icm_IcmQ"/>
    <property type="match status" value="1"/>
</dbReference>
<evidence type="ECO:0000313" key="3">
    <source>
        <dbReference type="Proteomes" id="UP000054785"/>
    </source>
</evidence>
<dbReference type="OrthoDB" id="5645338at2"/>
<dbReference type="Proteomes" id="UP000054785">
    <property type="component" value="Unassembled WGS sequence"/>
</dbReference>
<dbReference type="RefSeq" id="WP_028387411.1">
    <property type="nucleotide sequence ID" value="NZ_CAAAHN010000030.1"/>
</dbReference>
<dbReference type="Gene3D" id="1.20.5.420">
    <property type="entry name" value="Immunoglobulin FC, subunit C"/>
    <property type="match status" value="1"/>
</dbReference>
<name>Q49J07_9GAMM</name>
<evidence type="ECO:0000313" key="2">
    <source>
        <dbReference type="EMBL" id="KTD00618.1"/>
    </source>
</evidence>
<dbReference type="NCBIfam" id="TIGR02527">
    <property type="entry name" value="dot_icm_IcmQ"/>
    <property type="match status" value="1"/>
</dbReference>
<dbReference type="PATRIC" id="fig|45065.4.peg.1085"/>
<keyword evidence="3" id="KW-1185">Reference proteome</keyword>
<dbReference type="InterPro" id="IPR013365">
    <property type="entry name" value="Dot_Icm_IcmQ"/>
</dbReference>
<dbReference type="EMBL" id="AY860664">
    <property type="protein sequence ID" value="AAX56269.1"/>
    <property type="molecule type" value="Genomic_DNA"/>
</dbReference>
<sequence length="191" mass="21815">MTEKVAPEKLEAILKSLDEAIAEGPWEASNFLRIIGKHLQDIRNGLAGHLHHDEDDEEAQRKIAELLNPIDRTGKREVYVSLYTSDGSNLAAWERIIANLPRQMTSRAIYASEEDAASAARSRENRTNEGYLAIYIDEMDILTVSPEKTIFDRRGKPLLGLKDRAIKLENITRFVHENDIYAWRFGRLVKI</sequence>
<reference evidence="2 3" key="2">
    <citation type="submission" date="2015-11" db="EMBL/GenBank/DDBJ databases">
        <title>Genomic analysis of 38 Legionella species identifies large and diverse effector repertoires.</title>
        <authorList>
            <person name="Burstein D."/>
            <person name="Amaro F."/>
            <person name="Zusman T."/>
            <person name="Lifshitz Z."/>
            <person name="Cohen O."/>
            <person name="Gilbert J.A."/>
            <person name="Pupko T."/>
            <person name="Shuman H.A."/>
            <person name="Segal G."/>
        </authorList>
    </citation>
    <scope>NUCLEOTIDE SEQUENCE [LARGE SCALE GENOMIC DNA]</scope>
    <source>
        <strain evidence="2 3">ATCC 49504</strain>
    </source>
</reference>
<dbReference type="AlphaFoldDB" id="Q49J07"/>
<gene>
    <name evidence="1" type="primary">icmQ</name>
    <name evidence="2" type="ORF">Lgee_1013</name>
</gene>
<dbReference type="InterPro" id="IPR043089">
    <property type="entry name" value="Dot_Icm_IcmQ_C"/>
</dbReference>
<dbReference type="EMBL" id="LNYC01000034">
    <property type="protein sequence ID" value="KTD00618.1"/>
    <property type="molecule type" value="Genomic_DNA"/>
</dbReference>
<reference evidence="1" key="1">
    <citation type="journal article" date="2005" name="Proc. Natl. Acad. Sci. U.S.A.">
        <title>Coevolution between nonhomologous but functionally similar proteins and their conserved partners in the Legionella pathogenesis system.</title>
        <authorList>
            <person name="Feldman M."/>
            <person name="Zusman T."/>
            <person name="Hagag S."/>
            <person name="Segal G."/>
        </authorList>
    </citation>
    <scope>NUCLEOTIDE SEQUENCE</scope>
</reference>